<name>A0A1L9B7M7_9BACT</name>
<gene>
    <name evidence="1" type="ORF">BON30_24210</name>
</gene>
<dbReference type="EMBL" id="MPIN01000006">
    <property type="protein sequence ID" value="OJH38248.1"/>
    <property type="molecule type" value="Genomic_DNA"/>
</dbReference>
<organism evidence="1 2">
    <name type="scientific">Cystobacter ferrugineus</name>
    <dbReference type="NCBI Taxonomy" id="83449"/>
    <lineage>
        <taxon>Bacteria</taxon>
        <taxon>Pseudomonadati</taxon>
        <taxon>Myxococcota</taxon>
        <taxon>Myxococcia</taxon>
        <taxon>Myxococcales</taxon>
        <taxon>Cystobacterineae</taxon>
        <taxon>Archangiaceae</taxon>
        <taxon>Cystobacter</taxon>
    </lineage>
</organism>
<dbReference type="AlphaFoldDB" id="A0A1L9B7M7"/>
<sequence>MNRFLASDDEIIFGQREAVVEIMQERFGVWALEISLLLQGLAESLTVRSPNGGTLLLSLLADKRVKRSAVSRGGTNKLRIDLSRTQAEYLQTVLLRAYRDGMADVDHVHIEGELTGTAYDLTFFFGASQPPMSAEEAAKRMQD</sequence>
<keyword evidence="2" id="KW-1185">Reference proteome</keyword>
<evidence type="ECO:0000313" key="2">
    <source>
        <dbReference type="Proteomes" id="UP000182229"/>
    </source>
</evidence>
<comment type="caution">
    <text evidence="1">The sequence shown here is derived from an EMBL/GenBank/DDBJ whole genome shotgun (WGS) entry which is preliminary data.</text>
</comment>
<reference evidence="2" key="1">
    <citation type="submission" date="2016-11" db="EMBL/GenBank/DDBJ databases">
        <authorList>
            <person name="Shukria A."/>
            <person name="Stevens D.C."/>
        </authorList>
    </citation>
    <scope>NUCLEOTIDE SEQUENCE [LARGE SCALE GENOMIC DNA]</scope>
    <source>
        <strain evidence="2">Cbfe23</strain>
    </source>
</reference>
<dbReference type="Proteomes" id="UP000182229">
    <property type="component" value="Unassembled WGS sequence"/>
</dbReference>
<reference evidence="1 2" key="2">
    <citation type="submission" date="2016-12" db="EMBL/GenBank/DDBJ databases">
        <title>Draft Genome Sequence of Cystobacter ferrugineus Strain Cbfe23.</title>
        <authorList>
            <person name="Akbar S."/>
            <person name="Dowd S.E."/>
            <person name="Stevens D.C."/>
        </authorList>
    </citation>
    <scope>NUCLEOTIDE SEQUENCE [LARGE SCALE GENOMIC DNA]</scope>
    <source>
        <strain evidence="1 2">Cbfe23</strain>
    </source>
</reference>
<protein>
    <submittedName>
        <fullName evidence="1">Uncharacterized protein</fullName>
    </submittedName>
</protein>
<dbReference type="RefSeq" id="WP_071900755.1">
    <property type="nucleotide sequence ID" value="NZ_MPIN01000006.1"/>
</dbReference>
<evidence type="ECO:0000313" key="1">
    <source>
        <dbReference type="EMBL" id="OJH38248.1"/>
    </source>
</evidence>
<proteinExistence type="predicted"/>
<accession>A0A1L9B7M7</accession>
<dbReference type="OrthoDB" id="5532422at2"/>